<sequence length="62" mass="6737">MIVTVIGMVSILLGFICVMMAFWLFHNREEKRGAVILGIFAIVFLTVIPATGAIFFASTTTG</sequence>
<dbReference type="Proteomes" id="UP000270649">
    <property type="component" value="Unassembled WGS sequence"/>
</dbReference>
<organism evidence="2 3">
    <name type="scientific">Corynebacterium macginleyi</name>
    <dbReference type="NCBI Taxonomy" id="38290"/>
    <lineage>
        <taxon>Bacteria</taxon>
        <taxon>Bacillati</taxon>
        <taxon>Actinomycetota</taxon>
        <taxon>Actinomycetes</taxon>
        <taxon>Mycobacteriales</taxon>
        <taxon>Corynebacteriaceae</taxon>
        <taxon>Corynebacterium</taxon>
    </lineage>
</organism>
<comment type="caution">
    <text evidence="2">The sequence shown here is derived from an EMBL/GenBank/DDBJ whole genome shotgun (WGS) entry which is preliminary data.</text>
</comment>
<dbReference type="EMBL" id="REGC01000021">
    <property type="protein sequence ID" value="RMB56689.1"/>
    <property type="molecule type" value="Genomic_DNA"/>
</dbReference>
<keyword evidence="1" id="KW-0812">Transmembrane</keyword>
<evidence type="ECO:0000256" key="1">
    <source>
        <dbReference type="SAM" id="Phobius"/>
    </source>
</evidence>
<name>A0A3M0GJQ4_9CORY</name>
<keyword evidence="1" id="KW-0472">Membrane</keyword>
<keyword evidence="1" id="KW-1133">Transmembrane helix</keyword>
<feature type="transmembrane region" description="Helical" evidence="1">
    <location>
        <begin position="6"/>
        <end position="25"/>
    </location>
</feature>
<evidence type="ECO:0000313" key="3">
    <source>
        <dbReference type="Proteomes" id="UP000270649"/>
    </source>
</evidence>
<gene>
    <name evidence="2" type="ORF">D9543_10850</name>
</gene>
<dbReference type="GeneID" id="92747234"/>
<feature type="transmembrane region" description="Helical" evidence="1">
    <location>
        <begin position="34"/>
        <end position="57"/>
    </location>
</feature>
<dbReference type="RefSeq" id="WP_121912386.1">
    <property type="nucleotide sequence ID" value="NZ_CP068291.1"/>
</dbReference>
<proteinExistence type="predicted"/>
<protein>
    <submittedName>
        <fullName evidence="2">Uncharacterized protein</fullName>
    </submittedName>
</protein>
<dbReference type="OrthoDB" id="4422850at2"/>
<reference evidence="2 3" key="1">
    <citation type="submission" date="2018-10" db="EMBL/GenBank/DDBJ databases">
        <title>Corynebacterium macginleyi genome sequencing and assembly of the type strain and two clinical samples.</title>
        <authorList>
            <person name="Bernier A.-M."/>
            <person name="Bernard K."/>
        </authorList>
    </citation>
    <scope>NUCLEOTIDE SEQUENCE [LARGE SCALE GENOMIC DNA]</scope>
    <source>
        <strain evidence="2 3">NML 120205</strain>
    </source>
</reference>
<evidence type="ECO:0000313" key="2">
    <source>
        <dbReference type="EMBL" id="RMB56689.1"/>
    </source>
</evidence>
<accession>A0A3M0GJQ4</accession>
<dbReference type="AlphaFoldDB" id="A0A3M0GJQ4"/>